<dbReference type="RefSeq" id="WP_120554173.1">
    <property type="nucleotide sequence ID" value="NZ_RAWK01000019.1"/>
</dbReference>
<proteinExistence type="predicted"/>
<dbReference type="OrthoDB" id="9989032at2"/>
<dbReference type="AlphaFoldDB" id="A0A3A8R187"/>
<accession>A0A3A8R187</accession>
<organism evidence="1 2">
    <name type="scientific">Corallococcus aberystwythensis</name>
    <dbReference type="NCBI Taxonomy" id="2316722"/>
    <lineage>
        <taxon>Bacteria</taxon>
        <taxon>Pseudomonadati</taxon>
        <taxon>Myxococcota</taxon>
        <taxon>Myxococcia</taxon>
        <taxon>Myxococcales</taxon>
        <taxon>Cystobacterineae</taxon>
        <taxon>Myxococcaceae</taxon>
        <taxon>Corallococcus</taxon>
    </lineage>
</organism>
<dbReference type="Proteomes" id="UP000267003">
    <property type="component" value="Unassembled WGS sequence"/>
</dbReference>
<name>A0A3A8R187_9BACT</name>
<dbReference type="EMBL" id="RAWK01000019">
    <property type="protein sequence ID" value="RKH72960.1"/>
    <property type="molecule type" value="Genomic_DNA"/>
</dbReference>
<sequence>MNWSSPDIDTLRAYVHGELSGEEREAVRRWLVVHADEEVLRVYEGLLAERQRQEALLASWASQPMRARVEWSWSKLRHEFSTHGMRISQSLSERPAAFAPLGGRTSASEPELSLSVDPSKTVDVVVRLGQASHIAVYVVDFQGTLQAMPLEARRFEAGEELNLSGLDFGPGELEVNLFVLFDGEKPLPTPPAEAGLEWLAERLQEVATDAHRLAMRRTLRVPFPRPGKQS</sequence>
<keyword evidence="2" id="KW-1185">Reference proteome</keyword>
<reference evidence="2" key="1">
    <citation type="submission" date="2018-09" db="EMBL/GenBank/DDBJ databases">
        <authorList>
            <person name="Livingstone P.G."/>
            <person name="Whitworth D.E."/>
        </authorList>
    </citation>
    <scope>NUCLEOTIDE SEQUENCE [LARGE SCALE GENOMIC DNA]</scope>
    <source>
        <strain evidence="2">AB050A</strain>
    </source>
</reference>
<comment type="caution">
    <text evidence="1">The sequence shown here is derived from an EMBL/GenBank/DDBJ whole genome shotgun (WGS) entry which is preliminary data.</text>
</comment>
<evidence type="ECO:0000313" key="2">
    <source>
        <dbReference type="Proteomes" id="UP000267003"/>
    </source>
</evidence>
<protein>
    <submittedName>
        <fullName evidence="1">Uncharacterized protein</fullName>
    </submittedName>
</protein>
<gene>
    <name evidence="1" type="ORF">D7W81_05060</name>
</gene>
<evidence type="ECO:0000313" key="1">
    <source>
        <dbReference type="EMBL" id="RKH72960.1"/>
    </source>
</evidence>